<gene>
    <name evidence="1" type="ORF">T4C_12740</name>
</gene>
<proteinExistence type="predicted"/>
<organism evidence="1 2">
    <name type="scientific">Trichinella pseudospiralis</name>
    <name type="common">Parasitic roundworm</name>
    <dbReference type="NCBI Taxonomy" id="6337"/>
    <lineage>
        <taxon>Eukaryota</taxon>
        <taxon>Metazoa</taxon>
        <taxon>Ecdysozoa</taxon>
        <taxon>Nematoda</taxon>
        <taxon>Enoplea</taxon>
        <taxon>Dorylaimia</taxon>
        <taxon>Trichinellida</taxon>
        <taxon>Trichinellidae</taxon>
        <taxon>Trichinella</taxon>
    </lineage>
</organism>
<comment type="caution">
    <text evidence="1">The sequence shown here is derived from an EMBL/GenBank/DDBJ whole genome shotgun (WGS) entry which is preliminary data.</text>
</comment>
<accession>A0A0V1IVN9</accession>
<evidence type="ECO:0000313" key="2">
    <source>
        <dbReference type="Proteomes" id="UP000054826"/>
    </source>
</evidence>
<name>A0A0V1IVN9_TRIPS</name>
<evidence type="ECO:0000313" key="1">
    <source>
        <dbReference type="EMBL" id="KRZ26817.1"/>
    </source>
</evidence>
<protein>
    <submittedName>
        <fullName evidence="1">Uncharacterized protein</fullName>
    </submittedName>
</protein>
<dbReference type="AlphaFoldDB" id="A0A0V1IVN9"/>
<reference evidence="1 2" key="1">
    <citation type="submission" date="2015-01" db="EMBL/GenBank/DDBJ databases">
        <title>Evolution of Trichinella species and genotypes.</title>
        <authorList>
            <person name="Korhonen P.K."/>
            <person name="Edoardo P."/>
            <person name="Giuseppe L.R."/>
            <person name="Gasser R.B."/>
        </authorList>
    </citation>
    <scope>NUCLEOTIDE SEQUENCE [LARGE SCALE GENOMIC DNA]</scope>
    <source>
        <strain evidence="1">ISS176</strain>
    </source>
</reference>
<sequence length="98" mass="10930">MFFILAHNNAAISFSRGSQICVIDATRDFAIAEFTAIWWFVDSTLIYAQAAYAACDASPKIGVPFRRYFSTTTAYSRCLAGSFLRLRSTDRNLRSANA</sequence>
<dbReference type="Proteomes" id="UP000054826">
    <property type="component" value="Unassembled WGS sequence"/>
</dbReference>
<dbReference type="EMBL" id="JYDV01000175">
    <property type="protein sequence ID" value="KRZ26817.1"/>
    <property type="molecule type" value="Genomic_DNA"/>
</dbReference>